<protein>
    <submittedName>
        <fullName evidence="1">Uncharacterized protein</fullName>
    </submittedName>
</protein>
<organism evidence="1 2">
    <name type="scientific">Anaplasma phagocytophilum (strain HZ)</name>
    <dbReference type="NCBI Taxonomy" id="212042"/>
    <lineage>
        <taxon>Bacteria</taxon>
        <taxon>Pseudomonadati</taxon>
        <taxon>Pseudomonadota</taxon>
        <taxon>Alphaproteobacteria</taxon>
        <taxon>Rickettsiales</taxon>
        <taxon>Anaplasmataceae</taxon>
        <taxon>Anaplasma</taxon>
        <taxon>phagocytophilum group</taxon>
    </lineage>
</organism>
<dbReference type="AlphaFoldDB" id="Q2GKL8"/>
<evidence type="ECO:0000313" key="1">
    <source>
        <dbReference type="EMBL" id="ABD44321.1"/>
    </source>
</evidence>
<keyword evidence="2" id="KW-1185">Reference proteome</keyword>
<reference evidence="1 2" key="1">
    <citation type="journal article" date="2006" name="PLoS Genet.">
        <title>Comparative genomics of emerging human ehrlichiosis agents.</title>
        <authorList>
            <person name="Dunning Hotopp J.C."/>
            <person name="Lin M."/>
            <person name="Madupu R."/>
            <person name="Crabtree J."/>
            <person name="Angiuoli S.V."/>
            <person name="Eisen J.A."/>
            <person name="Seshadri R."/>
            <person name="Ren Q."/>
            <person name="Wu M."/>
            <person name="Utterback T.R."/>
            <person name="Smith S."/>
            <person name="Lewis M."/>
            <person name="Khouri H."/>
            <person name="Zhang C."/>
            <person name="Niu H."/>
            <person name="Lin Q."/>
            <person name="Ohashi N."/>
            <person name="Zhi N."/>
            <person name="Nelson W."/>
            <person name="Brinkac L.M."/>
            <person name="Dodson R.J."/>
            <person name="Rosovitz M.J."/>
            <person name="Sundaram J."/>
            <person name="Daugherty S.C."/>
            <person name="Davidsen T."/>
            <person name="Durkin A.S."/>
            <person name="Gwinn M."/>
            <person name="Haft D.H."/>
            <person name="Selengut J.D."/>
            <person name="Sullivan S.A."/>
            <person name="Zafar N."/>
            <person name="Zhou L."/>
            <person name="Benahmed F."/>
            <person name="Forberger H."/>
            <person name="Halpin R."/>
            <person name="Mulligan S."/>
            <person name="Robinson J."/>
            <person name="White O."/>
            <person name="Rikihisa Y."/>
            <person name="Tettelin H."/>
        </authorList>
    </citation>
    <scope>NUCLEOTIDE SEQUENCE [LARGE SCALE GENOMIC DNA]</scope>
    <source>
        <strain evidence="1 2">HZ</strain>
    </source>
</reference>
<accession>Q2GKL8</accession>
<evidence type="ECO:0000313" key="2">
    <source>
        <dbReference type="Proteomes" id="UP000001943"/>
    </source>
</evidence>
<sequence>MIISLRLSRSTAIEYYVKKSDIYSADALMVSRLAPQYDALFAMVPIPFTLDKNAVIKNACSYRTTTSRVTD</sequence>
<gene>
    <name evidence="1" type="ordered locus">APH_0484</name>
</gene>
<dbReference type="Proteomes" id="UP000001943">
    <property type="component" value="Chromosome"/>
</dbReference>
<proteinExistence type="predicted"/>
<dbReference type="EMBL" id="CP000235">
    <property type="protein sequence ID" value="ABD44321.1"/>
    <property type="molecule type" value="Genomic_DNA"/>
</dbReference>
<name>Q2GKL8_ANAPZ</name>
<dbReference type="HOGENOM" id="CLU_2840114_0_0_5"/>
<dbReference type="EnsemblBacteria" id="ABD44321">
    <property type="protein sequence ID" value="ABD44321"/>
    <property type="gene ID" value="APH_0484"/>
</dbReference>
<dbReference type="KEGG" id="aph:APH_0484"/>
<dbReference type="PaxDb" id="212042-APH_0484"/>